<accession>A0ABN7VP67</accession>
<name>A0ABN7VP67_GIGMA</name>
<keyword evidence="3" id="KW-1185">Reference proteome</keyword>
<reference evidence="2 3" key="1">
    <citation type="submission" date="2021-06" db="EMBL/GenBank/DDBJ databases">
        <authorList>
            <person name="Kallberg Y."/>
            <person name="Tangrot J."/>
            <person name="Rosling A."/>
        </authorList>
    </citation>
    <scope>NUCLEOTIDE SEQUENCE [LARGE SCALE GENOMIC DNA]</scope>
    <source>
        <strain evidence="2 3">120-4 pot B 10/14</strain>
    </source>
</reference>
<feature type="compositionally biased region" description="Acidic residues" evidence="1">
    <location>
        <begin position="148"/>
        <end position="159"/>
    </location>
</feature>
<dbReference type="Proteomes" id="UP000789901">
    <property type="component" value="Unassembled WGS sequence"/>
</dbReference>
<feature type="region of interest" description="Disordered" evidence="1">
    <location>
        <begin position="147"/>
        <end position="193"/>
    </location>
</feature>
<proteinExistence type="predicted"/>
<comment type="caution">
    <text evidence="2">The sequence shown here is derived from an EMBL/GenBank/DDBJ whole genome shotgun (WGS) entry which is preliminary data.</text>
</comment>
<dbReference type="EMBL" id="CAJVQB010019204">
    <property type="protein sequence ID" value="CAG8790332.1"/>
    <property type="molecule type" value="Genomic_DNA"/>
</dbReference>
<evidence type="ECO:0000313" key="3">
    <source>
        <dbReference type="Proteomes" id="UP000789901"/>
    </source>
</evidence>
<protein>
    <submittedName>
        <fullName evidence="2">4807_t:CDS:1</fullName>
    </submittedName>
</protein>
<evidence type="ECO:0000313" key="2">
    <source>
        <dbReference type="EMBL" id="CAG8790332.1"/>
    </source>
</evidence>
<organism evidence="2 3">
    <name type="scientific">Gigaspora margarita</name>
    <dbReference type="NCBI Taxonomy" id="4874"/>
    <lineage>
        <taxon>Eukaryota</taxon>
        <taxon>Fungi</taxon>
        <taxon>Fungi incertae sedis</taxon>
        <taxon>Mucoromycota</taxon>
        <taxon>Glomeromycotina</taxon>
        <taxon>Glomeromycetes</taxon>
        <taxon>Diversisporales</taxon>
        <taxon>Gigasporaceae</taxon>
        <taxon>Gigaspora</taxon>
    </lineage>
</organism>
<feature type="compositionally biased region" description="Basic and acidic residues" evidence="1">
    <location>
        <begin position="176"/>
        <end position="193"/>
    </location>
</feature>
<evidence type="ECO:0000256" key="1">
    <source>
        <dbReference type="SAM" id="MobiDB-lite"/>
    </source>
</evidence>
<sequence>MKDYLVSVSHNLVTVESKEIKDEYANEQEIMRLLYLIFLYNSGQYIQKVQFLDEEINIMYANNNQIQFYFEMLKPYNKDGFENRITNNLNTMLIVSKSSNIEGNEQAIGKQSVEKEGNLVENRIELDKLKIKGSAAKNKMSIAKEIEDKFEEEEPEEEEKNGNVELIEGEDEDDKGEEKSNEVDRSNKMEENDKEFGEFKSDITLTGNKLKATKLYKEFLLLEKGLLVVALFFDDNAQVHKSNYYNNVKKHLKTIIHQSSTSEIIQFDSLLINGALSIDLYQEEQESAASILLEFDDGNLRDQINLLRKLSKLLSNILTNTSISSNTNDQQILIFSSLMKLYQRMSLRFLYEFELAYCYMKDFVIKYTSHSKEIKSTIQINALLTGRIILQQLLNIQSTTSETFLVHQPIKKNKKN</sequence>
<gene>
    <name evidence="2" type="ORF">GMARGA_LOCUS21129</name>
</gene>